<evidence type="ECO:0000256" key="6">
    <source>
        <dbReference type="ARBA" id="ARBA00023004"/>
    </source>
</evidence>
<keyword evidence="6 8" id="KW-0408">Iron</keyword>
<evidence type="ECO:0000256" key="8">
    <source>
        <dbReference type="PIRSR" id="PIRSR602401-1"/>
    </source>
</evidence>
<feature type="non-terminal residue" evidence="11">
    <location>
        <position position="1224"/>
    </location>
</feature>
<comment type="cofactor">
    <cofactor evidence="1 8">
        <name>heme</name>
        <dbReference type="ChEBI" id="CHEBI:30413"/>
    </cofactor>
</comment>
<protein>
    <submittedName>
        <fullName evidence="11">Cytochrome P450 monooxygenase aclL</fullName>
    </submittedName>
</protein>
<keyword evidence="12" id="KW-1185">Reference proteome</keyword>
<evidence type="ECO:0000313" key="11">
    <source>
        <dbReference type="EMBL" id="TQN71497.1"/>
    </source>
</evidence>
<dbReference type="InterPro" id="IPR001128">
    <property type="entry name" value="Cyt_P450"/>
</dbReference>
<feature type="binding site" description="axial binding residue" evidence="8">
    <location>
        <position position="1177"/>
    </location>
    <ligand>
        <name>heme</name>
        <dbReference type="ChEBI" id="CHEBI:30413"/>
    </ligand>
    <ligandPart>
        <name>Fe</name>
        <dbReference type="ChEBI" id="CHEBI:18248"/>
    </ligandPart>
</feature>
<dbReference type="Pfam" id="PF00067">
    <property type="entry name" value="p450"/>
    <property type="match status" value="2"/>
</dbReference>
<dbReference type="Proteomes" id="UP000326340">
    <property type="component" value="Unassembled WGS sequence"/>
</dbReference>
<evidence type="ECO:0000256" key="3">
    <source>
        <dbReference type="ARBA" id="ARBA00022617"/>
    </source>
</evidence>
<dbReference type="AlphaFoldDB" id="A0A5Q4BYJ0"/>
<keyword evidence="10" id="KW-1133">Transmembrane helix</keyword>
<keyword evidence="5" id="KW-0560">Oxidoreductase</keyword>
<dbReference type="GO" id="GO:0005506">
    <property type="term" value="F:iron ion binding"/>
    <property type="evidence" value="ECO:0007669"/>
    <property type="project" value="InterPro"/>
</dbReference>
<comment type="caution">
    <text evidence="11">The sequence shown here is derived from an EMBL/GenBank/DDBJ whole genome shotgun (WGS) entry which is preliminary data.</text>
</comment>
<dbReference type="GO" id="GO:0004497">
    <property type="term" value="F:monooxygenase activity"/>
    <property type="evidence" value="ECO:0007669"/>
    <property type="project" value="UniProtKB-KW"/>
</dbReference>
<evidence type="ECO:0000256" key="2">
    <source>
        <dbReference type="ARBA" id="ARBA00010617"/>
    </source>
</evidence>
<dbReference type="GO" id="GO:0016705">
    <property type="term" value="F:oxidoreductase activity, acting on paired donors, with incorporation or reduction of molecular oxygen"/>
    <property type="evidence" value="ECO:0007669"/>
    <property type="project" value="InterPro"/>
</dbReference>
<dbReference type="PRINTS" id="PR00385">
    <property type="entry name" value="P450"/>
</dbReference>
<evidence type="ECO:0000256" key="7">
    <source>
        <dbReference type="ARBA" id="ARBA00023033"/>
    </source>
</evidence>
<keyword evidence="3 8" id="KW-0349">Heme</keyword>
<organism evidence="11 12">
    <name type="scientific">Colletotrichum shisoi</name>
    <dbReference type="NCBI Taxonomy" id="2078593"/>
    <lineage>
        <taxon>Eukaryota</taxon>
        <taxon>Fungi</taxon>
        <taxon>Dikarya</taxon>
        <taxon>Ascomycota</taxon>
        <taxon>Pezizomycotina</taxon>
        <taxon>Sordariomycetes</taxon>
        <taxon>Hypocreomycetidae</taxon>
        <taxon>Glomerellales</taxon>
        <taxon>Glomerellaceae</taxon>
        <taxon>Colletotrichum</taxon>
        <taxon>Colletotrichum destructivum species complex</taxon>
    </lineage>
</organism>
<reference evidence="11 12" key="1">
    <citation type="journal article" date="2019" name="Sci. Rep.">
        <title>Colletotrichum shisoi sp. nov., an anthracnose pathogen of Perilla frutescens in Japan: molecular phylogenetic, morphological and genomic evidence.</title>
        <authorList>
            <person name="Gan P."/>
            <person name="Tsushima A."/>
            <person name="Hiroyama R."/>
            <person name="Narusaka M."/>
            <person name="Takano Y."/>
            <person name="Narusaka Y."/>
            <person name="Kawaradani M."/>
            <person name="Damm U."/>
            <person name="Shirasu K."/>
        </authorList>
    </citation>
    <scope>NUCLEOTIDE SEQUENCE [LARGE SCALE GENOMIC DNA]</scope>
    <source>
        <strain evidence="11 12">PG-2018a</strain>
    </source>
</reference>
<evidence type="ECO:0000313" key="12">
    <source>
        <dbReference type="Proteomes" id="UP000326340"/>
    </source>
</evidence>
<keyword evidence="7 11" id="KW-0503">Monooxygenase</keyword>
<gene>
    <name evidence="11" type="primary">AclL-1</name>
    <name evidence="11" type="ORF">CSHISOI_04068</name>
</gene>
<sequence>MTQGAIFDKMMMMDTLRQSLCLGFGLTAIYIASCVFYNLFLHPLRRFPGPPLMRATRVTYCYYVWRGTMAFDVRDLHRRYGDVVRIAPDELAFADPSAWKEIMGHKTGGGGGGANEAGAAELEFGKAERFYRPISDHPQDIITAPAPVHAMLRRQLSHGFSEQGLREQEPVIMKYVNFFIYRLSETVGGHDGAAAAEGKHREERLVDLGLWYNHCTFDIIGDLAFGESFGCLETGKLHPWVQAIFLAVRAGVALQLANYFSVLRRLLTAVLSTPAIQEKRIQHRELTKRKLLRRIELGEKEGPRPDLMEGLLRKKSEWNLSLEELEANASILIVAGSETTATLLSGVTYLLLKNPDKMAEVVREVRTAFRSEDDINLTSVTGLPYMLACLNEALRMYPPAPIGLPRTTPEGGATVLGEFIPEKTTVVIYYWAMYYNEKNFKNPFLFYPERFLGDPEYASDRREALQPFQVGPRKCLGRNRDGLFYAFFFTIRSTAETLVMMASLPFSTPASESNVWISFLSILITSRSVPTASGCASRHRRIGLTVSRNFSMSFRPKTCWARKCSSPGVSTPSLFQSLRKKVSLSKSATGVSSVHGKGRVLGGGDLEADGLRGGRDAAEGPGGGDHALGGVQADDPCESRAELAGDGARAAADVEEGVELPARRAMGYMMATEWTPAAILPLVLKLAAVLLTVGVLRIVLKAYKIRRKFKQVKAQGIVGVTLFTLGVRVAHLDKQPMLPHSWITGHLPIMFEFRKEYPGDINIGNFHTWIINNYQRYFPDMDHCPPVIYLDLWPVLKAPIVAAYKNTVAAQFTQTKNLDKHQISLDFMNPLTKGKDIATLQGDEWKKWRGWFNPGFSARNVSTMVPELIEEIKVFAENLRQRAGQNGSWGPMFQFRNMTTALTFDIIVRAVLDERLHEQTNPAGGPLRVALADQLRLMGIRQAFSFGYLFPWQNKAVDRNNRIVHSQLAPNVVRSLESGLKPSKKKTVLNLALMHLAEEAGGRPIDPTTDPDMMETILGSLKTFLVAGHETTASALCFMFKVLQDNPDCMARVRAEHDEVLGPDPDQAADVLSGSPQLLNSLRYTHAVIKETMRIYQLASTMRGGEAGFYLSDPETGMQYPTEGFLVWDGGPGMQHDPTLWPHVQGFIPDRWLVPAEDPLHPVKDAWRAFARGPRDCIGQEVALVEIKLVAALIMRKFDVEEAWDEWDAVQRTKGRKDIVRGQR</sequence>
<keyword evidence="4 8" id="KW-0479">Metal-binding</keyword>
<dbReference type="Gene3D" id="1.10.630.10">
    <property type="entry name" value="Cytochrome P450"/>
    <property type="match status" value="2"/>
</dbReference>
<keyword evidence="10" id="KW-0472">Membrane</keyword>
<dbReference type="PRINTS" id="PR00463">
    <property type="entry name" value="EP450I"/>
</dbReference>
<dbReference type="OrthoDB" id="10029320at2759"/>
<dbReference type="PANTHER" id="PTHR24305:SF230">
    <property type="entry name" value="P450, PUTATIVE (EUROFUNG)-RELATED"/>
    <property type="match status" value="1"/>
</dbReference>
<name>A0A5Q4BYJ0_9PEZI</name>
<evidence type="ECO:0000256" key="1">
    <source>
        <dbReference type="ARBA" id="ARBA00001971"/>
    </source>
</evidence>
<evidence type="ECO:0000256" key="10">
    <source>
        <dbReference type="SAM" id="Phobius"/>
    </source>
</evidence>
<evidence type="ECO:0000256" key="4">
    <source>
        <dbReference type="ARBA" id="ARBA00022723"/>
    </source>
</evidence>
<evidence type="ECO:0000256" key="9">
    <source>
        <dbReference type="SAM" id="MobiDB-lite"/>
    </source>
</evidence>
<feature type="transmembrane region" description="Helical" evidence="10">
    <location>
        <begin position="678"/>
        <end position="700"/>
    </location>
</feature>
<dbReference type="CDD" id="cd11058">
    <property type="entry name" value="CYP60B-like"/>
    <property type="match status" value="1"/>
</dbReference>
<feature type="transmembrane region" description="Helical" evidence="10">
    <location>
        <begin position="20"/>
        <end position="40"/>
    </location>
</feature>
<dbReference type="GO" id="GO:0020037">
    <property type="term" value="F:heme binding"/>
    <property type="evidence" value="ECO:0007669"/>
    <property type="project" value="InterPro"/>
</dbReference>
<dbReference type="InterPro" id="IPR036396">
    <property type="entry name" value="Cyt_P450_sf"/>
</dbReference>
<dbReference type="PANTHER" id="PTHR24305">
    <property type="entry name" value="CYTOCHROME P450"/>
    <property type="match status" value="1"/>
</dbReference>
<feature type="transmembrane region" description="Helical" evidence="10">
    <location>
        <begin position="712"/>
        <end position="731"/>
    </location>
</feature>
<evidence type="ECO:0000256" key="5">
    <source>
        <dbReference type="ARBA" id="ARBA00023002"/>
    </source>
</evidence>
<comment type="similarity">
    <text evidence="2">Belongs to the cytochrome P450 family.</text>
</comment>
<dbReference type="SUPFAM" id="SSF48264">
    <property type="entry name" value="Cytochrome P450"/>
    <property type="match status" value="2"/>
</dbReference>
<dbReference type="InterPro" id="IPR002401">
    <property type="entry name" value="Cyt_P450_E_grp-I"/>
</dbReference>
<accession>A0A5Q4BYJ0</accession>
<proteinExistence type="inferred from homology"/>
<keyword evidence="10" id="KW-0812">Transmembrane</keyword>
<feature type="region of interest" description="Disordered" evidence="9">
    <location>
        <begin position="611"/>
        <end position="631"/>
    </location>
</feature>
<dbReference type="EMBL" id="PUHP01000265">
    <property type="protein sequence ID" value="TQN71497.1"/>
    <property type="molecule type" value="Genomic_DNA"/>
</dbReference>
<dbReference type="InterPro" id="IPR050121">
    <property type="entry name" value="Cytochrome_P450_monoxygenase"/>
</dbReference>